<keyword evidence="3" id="KW-0963">Cytoplasm</keyword>
<dbReference type="Proteomes" id="UP000323646">
    <property type="component" value="Unassembled WGS sequence"/>
</dbReference>
<dbReference type="PANTHER" id="PTHR42872">
    <property type="entry name" value="PROTEIN-GLUTAMATE METHYLESTERASE/PROTEIN-GLUTAMINE GLUTAMINASE"/>
    <property type="match status" value="1"/>
</dbReference>
<feature type="compositionally biased region" description="Polar residues" evidence="6">
    <location>
        <begin position="185"/>
        <end position="197"/>
    </location>
</feature>
<comment type="domain">
    <text evidence="3">Contains a C-terminal catalytic domain, and an N-terminal region which modulates catalytic activity.</text>
</comment>
<keyword evidence="1 3" id="KW-0378">Hydrolase</keyword>
<proteinExistence type="inferred from homology"/>
<dbReference type="AlphaFoldDB" id="A0A5D6W5I7"/>
<dbReference type="InterPro" id="IPR011006">
    <property type="entry name" value="CheY-like_superfamily"/>
</dbReference>
<gene>
    <name evidence="3" type="primary">cheB</name>
    <name evidence="9" type="ORF">FZ040_06405</name>
</gene>
<reference evidence="9 10" key="1">
    <citation type="submission" date="2019-08" db="EMBL/GenBank/DDBJ databases">
        <title>Selenomonas sp. mPRGC5 and Selenomonas sp. mPRGC8 isolated from ruminal fluid of dairy goat (Capra hircus).</title>
        <authorList>
            <person name="Poothong S."/>
            <person name="Nuengjamnong C."/>
            <person name="Tanasupawat S."/>
        </authorList>
    </citation>
    <scope>NUCLEOTIDE SEQUENCE [LARGE SCALE GENOMIC DNA]</scope>
    <source>
        <strain evidence="10">mPRGC5</strain>
    </source>
</reference>
<comment type="PTM">
    <text evidence="3">Phosphorylated by CheA. Phosphorylation of the N-terminal regulatory domain activates the methylesterase activity.</text>
</comment>
<dbReference type="EMBL" id="VTOY01000003">
    <property type="protein sequence ID" value="TYZ23503.1"/>
    <property type="molecule type" value="Genomic_DNA"/>
</dbReference>
<comment type="similarity">
    <text evidence="3">Belongs to the CheB family.</text>
</comment>
<organism evidence="9 10">
    <name type="scientific">Selenomonas ruminis</name>
    <dbReference type="NCBI Taxonomy" id="2593411"/>
    <lineage>
        <taxon>Bacteria</taxon>
        <taxon>Bacillati</taxon>
        <taxon>Bacillota</taxon>
        <taxon>Negativicutes</taxon>
        <taxon>Selenomonadales</taxon>
        <taxon>Selenomonadaceae</taxon>
        <taxon>Selenomonas</taxon>
    </lineage>
</organism>
<evidence type="ECO:0000313" key="9">
    <source>
        <dbReference type="EMBL" id="TYZ23503.1"/>
    </source>
</evidence>
<dbReference type="EC" id="3.5.1.44" evidence="3"/>
<dbReference type="SMART" id="SM00448">
    <property type="entry name" value="REC"/>
    <property type="match status" value="1"/>
</dbReference>
<keyword evidence="10" id="KW-1185">Reference proteome</keyword>
<feature type="active site" evidence="3 4">
    <location>
        <position position="346"/>
    </location>
</feature>
<dbReference type="InterPro" id="IPR000673">
    <property type="entry name" value="Sig_transdc_resp-reg_Me-estase"/>
</dbReference>
<dbReference type="HAMAP" id="MF_00099">
    <property type="entry name" value="CheB_chemtxs"/>
    <property type="match status" value="1"/>
</dbReference>
<sequence length="403" mass="42778">MIRVLIADDSAFMRQVLADLFRKQPDFEVLGTAMNGKEAVSKVKQLKPDLLTLDVNMPVMDGLEALAIIMEECPIPVVMLSSLTQKGTDATVRALGLGAVDFISKAGGSISRIDSIEQEILQKCRAAANARVQKMNFAKKKAEEPAGHLAPPVMKRVEIPKRQGLKLGTGPSSEPAAQKPAFGSKRNNPLLQSRSSVPASIGRPSPIMAGNFGHSNKLVVIGTSTGGPQALQNVITSLPGNLPCGVVIVQHMPAGFTKALADRLDSISQISVKEAEDGEEIRAGHVYIAPGDFHLRVKDDGGIRRIKLSQEARVGNHRPAVNVMYDSVAPLGRKLVAVIMTGMGSDGCEGMKKIKASGGYSIAQDEPTCVVYGMPKAVVDAGLADEVRPLQDIAGAIVEAVKR</sequence>
<dbReference type="OrthoDB" id="9793421at2"/>
<evidence type="ECO:0000256" key="6">
    <source>
        <dbReference type="SAM" id="MobiDB-lite"/>
    </source>
</evidence>
<comment type="function">
    <text evidence="3">Involved in chemotaxis. Part of a chemotaxis signal transduction system that modulates chemotaxis in response to various stimuli. Catalyzes the demethylation of specific methylglutamate residues introduced into the chemoreceptors (methyl-accepting chemotaxis proteins or MCP) by CheR. Also mediates the irreversible deamidation of specific glutamine residues to glutamic acid.</text>
</comment>
<comment type="catalytic activity">
    <reaction evidence="3">
        <text>L-glutaminyl-[protein] + H2O = L-glutamyl-[protein] + NH4(+)</text>
        <dbReference type="Rhea" id="RHEA:16441"/>
        <dbReference type="Rhea" id="RHEA-COMP:10207"/>
        <dbReference type="Rhea" id="RHEA-COMP:10208"/>
        <dbReference type="ChEBI" id="CHEBI:15377"/>
        <dbReference type="ChEBI" id="CHEBI:28938"/>
        <dbReference type="ChEBI" id="CHEBI:29973"/>
        <dbReference type="ChEBI" id="CHEBI:30011"/>
        <dbReference type="EC" id="3.5.1.44"/>
    </reaction>
</comment>
<evidence type="ECO:0000256" key="4">
    <source>
        <dbReference type="PROSITE-ProRule" id="PRU00050"/>
    </source>
</evidence>
<comment type="catalytic activity">
    <reaction evidence="2 3">
        <text>[protein]-L-glutamate 5-O-methyl ester + H2O = L-glutamyl-[protein] + methanol + H(+)</text>
        <dbReference type="Rhea" id="RHEA:23236"/>
        <dbReference type="Rhea" id="RHEA-COMP:10208"/>
        <dbReference type="Rhea" id="RHEA-COMP:10311"/>
        <dbReference type="ChEBI" id="CHEBI:15377"/>
        <dbReference type="ChEBI" id="CHEBI:15378"/>
        <dbReference type="ChEBI" id="CHEBI:17790"/>
        <dbReference type="ChEBI" id="CHEBI:29973"/>
        <dbReference type="ChEBI" id="CHEBI:82795"/>
        <dbReference type="EC" id="3.1.1.61"/>
    </reaction>
</comment>
<dbReference type="InterPro" id="IPR035909">
    <property type="entry name" value="CheB_C"/>
</dbReference>
<dbReference type="InterPro" id="IPR001789">
    <property type="entry name" value="Sig_transdc_resp-reg_receiver"/>
</dbReference>
<accession>A0A5D6W5I7</accession>
<dbReference type="PROSITE" id="PS50122">
    <property type="entry name" value="CHEB"/>
    <property type="match status" value="1"/>
</dbReference>
<dbReference type="CDD" id="cd16432">
    <property type="entry name" value="CheB_Rec"/>
    <property type="match status" value="1"/>
</dbReference>
<dbReference type="GO" id="GO:0050568">
    <property type="term" value="F:protein-glutamine glutaminase activity"/>
    <property type="evidence" value="ECO:0007669"/>
    <property type="project" value="UniProtKB-UniRule"/>
</dbReference>
<dbReference type="PANTHER" id="PTHR42872:SF3">
    <property type="entry name" value="PROTEIN-GLUTAMATE METHYLESTERASE_PROTEIN-GLUTAMINE GLUTAMINASE 1"/>
    <property type="match status" value="1"/>
</dbReference>
<comment type="subcellular location">
    <subcellularLocation>
        <location evidence="3">Cytoplasm</location>
    </subcellularLocation>
</comment>
<feature type="modified residue" description="4-aspartylphosphate" evidence="3 5">
    <location>
        <position position="54"/>
    </location>
</feature>
<dbReference type="Pfam" id="PF01339">
    <property type="entry name" value="CheB_methylest"/>
    <property type="match status" value="1"/>
</dbReference>
<evidence type="ECO:0000256" key="3">
    <source>
        <dbReference type="HAMAP-Rule" id="MF_00099"/>
    </source>
</evidence>
<protein>
    <recommendedName>
        <fullName evidence="3">Protein-glutamate methylesterase/protein-glutamine glutaminase</fullName>
        <ecNumber evidence="3">3.1.1.61</ecNumber>
        <ecNumber evidence="3">3.5.1.44</ecNumber>
    </recommendedName>
</protein>
<dbReference type="InterPro" id="IPR008248">
    <property type="entry name" value="CheB-like"/>
</dbReference>
<dbReference type="SUPFAM" id="SSF52172">
    <property type="entry name" value="CheY-like"/>
    <property type="match status" value="1"/>
</dbReference>
<comment type="caution">
    <text evidence="9">The sequence shown here is derived from an EMBL/GenBank/DDBJ whole genome shotgun (WGS) entry which is preliminary data.</text>
</comment>
<dbReference type="EC" id="3.1.1.61" evidence="3"/>
<dbReference type="SUPFAM" id="SSF52738">
    <property type="entry name" value="Methylesterase CheB, C-terminal domain"/>
    <property type="match status" value="1"/>
</dbReference>
<evidence type="ECO:0000256" key="2">
    <source>
        <dbReference type="ARBA" id="ARBA00048267"/>
    </source>
</evidence>
<dbReference type="PROSITE" id="PS50110">
    <property type="entry name" value="RESPONSE_REGULATORY"/>
    <property type="match status" value="1"/>
</dbReference>
<evidence type="ECO:0000259" key="7">
    <source>
        <dbReference type="PROSITE" id="PS50110"/>
    </source>
</evidence>
<name>A0A5D6W5I7_9FIRM</name>
<feature type="domain" description="Response regulatory" evidence="7">
    <location>
        <begin position="3"/>
        <end position="120"/>
    </location>
</feature>
<feature type="active site" evidence="3 4">
    <location>
        <position position="224"/>
    </location>
</feature>
<dbReference type="Pfam" id="PF00072">
    <property type="entry name" value="Response_reg"/>
    <property type="match status" value="1"/>
</dbReference>
<dbReference type="CDD" id="cd17541">
    <property type="entry name" value="REC_CheB-like"/>
    <property type="match status" value="1"/>
</dbReference>
<dbReference type="GO" id="GO:0000156">
    <property type="term" value="F:phosphorelay response regulator activity"/>
    <property type="evidence" value="ECO:0007669"/>
    <property type="project" value="InterPro"/>
</dbReference>
<evidence type="ECO:0000256" key="1">
    <source>
        <dbReference type="ARBA" id="ARBA00022801"/>
    </source>
</evidence>
<dbReference type="PIRSF" id="PIRSF000876">
    <property type="entry name" value="RR_chemtxs_CheB"/>
    <property type="match status" value="1"/>
</dbReference>
<feature type="region of interest" description="Disordered" evidence="6">
    <location>
        <begin position="164"/>
        <end position="197"/>
    </location>
</feature>
<dbReference type="GO" id="GO:0008984">
    <property type="term" value="F:protein-glutamate methylesterase activity"/>
    <property type="evidence" value="ECO:0007669"/>
    <property type="project" value="UniProtKB-UniRule"/>
</dbReference>
<evidence type="ECO:0000256" key="5">
    <source>
        <dbReference type="PROSITE-ProRule" id="PRU00169"/>
    </source>
</evidence>
<feature type="domain" description="CheB-type methylesterase" evidence="8">
    <location>
        <begin position="212"/>
        <end position="403"/>
    </location>
</feature>
<evidence type="ECO:0000259" key="8">
    <source>
        <dbReference type="PROSITE" id="PS50122"/>
    </source>
</evidence>
<dbReference type="GO" id="GO:0005737">
    <property type="term" value="C:cytoplasm"/>
    <property type="evidence" value="ECO:0007669"/>
    <property type="project" value="UniProtKB-SubCell"/>
</dbReference>
<keyword evidence="3 5" id="KW-0597">Phosphoprotein</keyword>
<feature type="active site" evidence="3 4">
    <location>
        <position position="251"/>
    </location>
</feature>
<dbReference type="GO" id="GO:0006935">
    <property type="term" value="P:chemotaxis"/>
    <property type="evidence" value="ECO:0007669"/>
    <property type="project" value="UniProtKB-UniRule"/>
</dbReference>
<dbReference type="RefSeq" id="WP_149171239.1">
    <property type="nucleotide sequence ID" value="NZ_VTOY01000003.1"/>
</dbReference>
<dbReference type="Gene3D" id="3.40.50.2300">
    <property type="match status" value="1"/>
</dbReference>
<evidence type="ECO:0000313" key="10">
    <source>
        <dbReference type="Proteomes" id="UP000323646"/>
    </source>
</evidence>
<dbReference type="NCBIfam" id="NF001965">
    <property type="entry name" value="PRK00742.1"/>
    <property type="match status" value="1"/>
</dbReference>
<dbReference type="Gene3D" id="3.40.50.180">
    <property type="entry name" value="Methylesterase CheB, C-terminal domain"/>
    <property type="match status" value="1"/>
</dbReference>
<keyword evidence="3 4" id="KW-0145">Chemotaxis</keyword>